<feature type="domain" description="Glyoxalase-related protein" evidence="1">
    <location>
        <begin position="7"/>
        <end position="66"/>
    </location>
</feature>
<gene>
    <name evidence="2" type="ORF">MBLL_00409</name>
</gene>
<dbReference type="Pfam" id="PF20066">
    <property type="entry name" value="Glyoxalase_8"/>
    <property type="match status" value="1"/>
</dbReference>
<dbReference type="AlphaFoldDB" id="A0A679JBI7"/>
<dbReference type="RefSeq" id="WP_339158993.1">
    <property type="nucleotide sequence ID" value="NZ_LR743510.1"/>
</dbReference>
<name>A0A679JBI7_9HYPH</name>
<evidence type="ECO:0000313" key="2">
    <source>
        <dbReference type="EMBL" id="CAA2136931.1"/>
    </source>
</evidence>
<proteinExistence type="predicted"/>
<accession>A0A679JBI7</accession>
<dbReference type="InterPro" id="IPR045517">
    <property type="entry name" value="Glyoxalase_8"/>
</dbReference>
<reference evidence="2" key="1">
    <citation type="submission" date="2019-12" db="EMBL/GenBank/DDBJ databases">
        <authorList>
            <person name="Cremers G."/>
        </authorList>
    </citation>
    <scope>NUCLEOTIDE SEQUENCE</scope>
    <source>
        <strain evidence="2">Mbul2</strain>
        <plasmid evidence="2">1</plasmid>
    </source>
</reference>
<sequence length="232" mass="25552">MHIPHDPKAMAKSLRQALAERRVDISHSDSLECVARQFGWRDWNTLAAQLDRPVPRLPEDWIVGGTRSDDYEMGFDPAESCAVVRFRVALAEPTLGHASSGFGTLMQNFRAEGFLGKRMKLSAQLKTGEVTGAGSLWMRVDGEKGRTLAFDNLDGRKSEGPLVGSVGWQDRSIVLDVPPDAQSIHFGFFLRGGGSVWARRFNFKEADASVEVTDHVLSRRPAPTNLDFAAVA</sequence>
<dbReference type="EMBL" id="LR743510">
    <property type="protein sequence ID" value="CAA2136931.1"/>
    <property type="molecule type" value="Genomic_DNA"/>
</dbReference>
<evidence type="ECO:0000259" key="1">
    <source>
        <dbReference type="Pfam" id="PF20066"/>
    </source>
</evidence>
<geneLocation type="plasmid" evidence="2">
    <name>1</name>
</geneLocation>
<keyword evidence="2" id="KW-0614">Plasmid</keyword>
<dbReference type="Gene3D" id="2.60.120.260">
    <property type="entry name" value="Galactose-binding domain-like"/>
    <property type="match status" value="1"/>
</dbReference>
<organism evidence="2">
    <name type="scientific">Methylobacterium bullatum</name>
    <dbReference type="NCBI Taxonomy" id="570505"/>
    <lineage>
        <taxon>Bacteria</taxon>
        <taxon>Pseudomonadati</taxon>
        <taxon>Pseudomonadota</taxon>
        <taxon>Alphaproteobacteria</taxon>
        <taxon>Hyphomicrobiales</taxon>
        <taxon>Methylobacteriaceae</taxon>
        <taxon>Methylobacterium</taxon>
    </lineage>
</organism>
<protein>
    <recommendedName>
        <fullName evidence="1">Glyoxalase-related protein domain-containing protein</fullName>
    </recommendedName>
</protein>